<dbReference type="InParanoid" id="K5W3V1"/>
<keyword evidence="10" id="KW-0675">Receptor</keyword>
<dbReference type="PANTHER" id="PTHR12106:SF27">
    <property type="entry name" value="SORTILIN-RELATED RECEPTOR"/>
    <property type="match status" value="1"/>
</dbReference>
<dbReference type="PANTHER" id="PTHR12106">
    <property type="entry name" value="SORTILIN RELATED"/>
    <property type="match status" value="1"/>
</dbReference>
<keyword evidence="9 17" id="KW-0472">Membrane</keyword>
<sequence>MRCYYALWLALMAFVGFATGQSDPTHQITHFDNPPARLFFFDDTNSVIYHDSFEGNVHVSEDEGKTWELADIPQGQVDRVVEHPFNNRIAFILTAGTTHYRTEDKGRTWRSFKTPIAPARVQQPLSFHSDPDKNGYILFQGGICDRMGWSAVCHDETFYTTDAFSSDVKKLLSDTSRCQFAHSSKDFKHDAHPDLVYCVAYDTPASAGGRTLESSRLYSSTDFFASDKNIEDLGLKRNSRGVVALAIVSKYAIVAMKDVSEASDGEMLLYVTIDTKTWAKAQFPHASSARLRENAYTIVESTTHSLGVDVLLHDSGAIGTLFLSNSNGTFFVESLKDTNRNEIGFVDYEKVYGVDGVGIANIVDNVKDVESRMADKLLKSRITYNDGRTWSPIKPPTQDYEGKPIDCDPSDGERCSLHLYSVTTPHNYGRIFSSPAPGIVMGVGSIGQHLKPYTDCDTFLSIDAGITWQMVRRDAHKYEFGDQGSILVVVNDEEVTDEIRYSLDLGKTWKTYNLGQKFIAQALVTLPDSTSQKFLLLGSIPKGERTKESGRIVVIYLDFQPTRGRKCEDDDFEKWYARKDDSECIMGHKQWYTRRKPDAQCYVGKKYMDPVEHDENCPCSDDDYECDYNFILQDSKCVAAGPEPIPAGVCEGSRRTFLGSSGYRKIPGNTCSGGMKKDEKVEKDCSKAEPPEGQAIHQIHDFTSQIVQHAYFKESTAILVRLHDNTVWQSSSEGYEWHQLFPDKHLLAFYHHKYAPDRAYIITDTKEFFFTTNFGQDWHTGHAPTPPNTFNAQVIRFHPTNSDSIIWVGNLDCAEFTSPTCRAEAKFSLNNGRTWERIDDYVKNCAWARDTFLDADPTEIICESYKDKQGSQRNMGGPGSHLQLVAGAGYYKRKKALFTNVVGFAKFSEFLVVAELHPERRVLELQVSLDGNHFASGQFPPTMHPSGHAYTVLESNTHSLFLHMTMSEPPEAPFWGNILKSNSNGTYFGLSAEYVNRNQDGYVDFEKLIGLDGVALVNVVADPGQATVTGRKNLQSRITHNDGATWKPLTPPARDSLGQKYECDTTKCALHIHGYTERRDPRATYSSPGVVGLLLAVGNVGETLKPYVDSNTFLSRDAGFTWEEIHKDAYMWEFGDSGSILVIVNDEGPTDRVLYSTDEGLNWREYRFSDEKIRVNSIVTVPEDTSRRFILFGSRLRAPGSVAVHLDFSALTKKRCTCVYNPDKPNDDDFELWSPSIEREEICLFGRQTLYHRRAREANCIVGDKAKVPEKLIQNCPCSAVDFECEFNHLRNAEGDCVLVPGTQPLPDDLAECESGSEYWYERTAYRIIPYSSCESDYRLDRGARHVCPGFKSKGPLFWFFVLLLPFAFTALVGYYYYRRGGHVRGNIRLPGDLSSSSDGKFQRALDTAASVPWFLIGLAHIAIQWVTSRVDVSNLRSRRGYRNVPIDEDAQILRFEDEE</sequence>
<evidence type="ECO:0000313" key="20">
    <source>
        <dbReference type="EMBL" id="EKM81474.1"/>
    </source>
</evidence>
<evidence type="ECO:0000256" key="14">
    <source>
        <dbReference type="ARBA" id="ARBA00031354"/>
    </source>
</evidence>
<evidence type="ECO:0000256" key="4">
    <source>
        <dbReference type="ARBA" id="ARBA00022692"/>
    </source>
</evidence>
<evidence type="ECO:0000256" key="10">
    <source>
        <dbReference type="ARBA" id="ARBA00023170"/>
    </source>
</evidence>
<dbReference type="Pfam" id="PF15902">
    <property type="entry name" value="Sortilin-Vps10"/>
    <property type="match status" value="2"/>
</dbReference>
<evidence type="ECO:0000256" key="3">
    <source>
        <dbReference type="ARBA" id="ARBA00015369"/>
    </source>
</evidence>
<dbReference type="Pfam" id="PF15901">
    <property type="entry name" value="Sortilin_C"/>
    <property type="match status" value="2"/>
</dbReference>
<dbReference type="Proteomes" id="UP000008493">
    <property type="component" value="Unassembled WGS sequence"/>
</dbReference>
<feature type="signal peptide" evidence="18">
    <location>
        <begin position="1"/>
        <end position="20"/>
    </location>
</feature>
<keyword evidence="6" id="KW-0677">Repeat</keyword>
<dbReference type="STRING" id="597362.K5W3V1"/>
<dbReference type="GO" id="GO:0006895">
    <property type="term" value="P:Golgi to endosome transport"/>
    <property type="evidence" value="ECO:0007669"/>
    <property type="project" value="TreeGrafter"/>
</dbReference>
<keyword evidence="4 17" id="KW-0812">Transmembrane</keyword>
<evidence type="ECO:0000256" key="8">
    <source>
        <dbReference type="ARBA" id="ARBA00023034"/>
    </source>
</evidence>
<dbReference type="SUPFAM" id="SSF110296">
    <property type="entry name" value="Oligoxyloglucan reducing end-specific cellobiohydrolase"/>
    <property type="match status" value="2"/>
</dbReference>
<reference evidence="21" key="1">
    <citation type="journal article" date="2012" name="Proc. Natl. Acad. Sci. U.S.A.">
        <title>Genome sequence of the button mushroom Agaricus bisporus reveals mechanisms governing adaptation to a humic-rich ecological niche.</title>
        <authorList>
            <person name="Morin E."/>
            <person name="Kohler A."/>
            <person name="Baker A.R."/>
            <person name="Foulongne-Oriol M."/>
            <person name="Lombard V."/>
            <person name="Nagy L.G."/>
            <person name="Ohm R.A."/>
            <person name="Patyshakuliyeva A."/>
            <person name="Brun A."/>
            <person name="Aerts A.L."/>
            <person name="Bailey A.M."/>
            <person name="Billette C."/>
            <person name="Coutinho P.M."/>
            <person name="Deakin G."/>
            <person name="Doddapaneni H."/>
            <person name="Floudas D."/>
            <person name="Grimwood J."/>
            <person name="Hilden K."/>
            <person name="Kuees U."/>
            <person name="LaButti K.M."/>
            <person name="Lapidus A."/>
            <person name="Lindquist E.A."/>
            <person name="Lucas S.M."/>
            <person name="Murat C."/>
            <person name="Riley R.W."/>
            <person name="Salamov A.A."/>
            <person name="Schmutz J."/>
            <person name="Subramanian V."/>
            <person name="Woesten H.A.B."/>
            <person name="Xu J."/>
            <person name="Eastwood D.C."/>
            <person name="Foster G.D."/>
            <person name="Sonnenberg A.S."/>
            <person name="Cullen D."/>
            <person name="de Vries R.P."/>
            <person name="Lundell T."/>
            <person name="Hibbett D.S."/>
            <person name="Henrissat B."/>
            <person name="Burton K.S."/>
            <person name="Kerrigan R.W."/>
            <person name="Challen M.P."/>
            <person name="Grigoriev I.V."/>
            <person name="Martin F."/>
        </authorList>
    </citation>
    <scope>NUCLEOTIDE SEQUENCE [LARGE SCALE GENOMIC DNA]</scope>
    <source>
        <strain evidence="21">JB137-S8 / ATCC MYA-4627 / FGSC 10392</strain>
    </source>
</reference>
<feature type="transmembrane region" description="Helical" evidence="17">
    <location>
        <begin position="1357"/>
        <end position="1378"/>
    </location>
</feature>
<dbReference type="SMART" id="SM00602">
    <property type="entry name" value="VPS10"/>
    <property type="match status" value="2"/>
</dbReference>
<dbReference type="InterPro" id="IPR006581">
    <property type="entry name" value="VPS10"/>
</dbReference>
<keyword evidence="11" id="KW-0325">Glycoprotein</keyword>
<proteinExistence type="inferred from homology"/>
<comment type="similarity">
    <text evidence="2">Belongs to the VPS10-related sortilin family.</text>
</comment>
<dbReference type="EMBL" id="JH971387">
    <property type="protein sequence ID" value="EKM81474.1"/>
    <property type="molecule type" value="Genomic_DNA"/>
</dbReference>
<dbReference type="eggNOG" id="KOG3511">
    <property type="taxonomic scope" value="Eukaryota"/>
</dbReference>
<dbReference type="RefSeq" id="XP_007327179.1">
    <property type="nucleotide sequence ID" value="XM_007327117.1"/>
</dbReference>
<protein>
    <recommendedName>
        <fullName evidence="3">Vacuolar protein sorting/targeting protein 10</fullName>
    </recommendedName>
    <alternativeName>
        <fullName evidence="14">Carboxypeptidase Y receptor</fullName>
    </alternativeName>
    <alternativeName>
        <fullName evidence="13 15">Sortilin VPS10</fullName>
    </alternativeName>
</protein>
<dbReference type="InterPro" id="IPR031777">
    <property type="entry name" value="Sortilin_C"/>
</dbReference>
<dbReference type="Gene3D" id="2.130.10.10">
    <property type="entry name" value="YVTN repeat-like/Quinoprotein amine dehydrogenase"/>
    <property type="match status" value="1"/>
</dbReference>
<dbReference type="Gene3D" id="3.30.60.270">
    <property type="match status" value="2"/>
</dbReference>
<gene>
    <name evidence="20" type="ORF">AGABI1DRAFT_54251</name>
</gene>
<evidence type="ECO:0000313" key="21">
    <source>
        <dbReference type="Proteomes" id="UP000008493"/>
    </source>
</evidence>
<dbReference type="OrthoDB" id="443634at2759"/>
<dbReference type="CDD" id="cd15482">
    <property type="entry name" value="Sialidase_non-viral"/>
    <property type="match status" value="1"/>
</dbReference>
<dbReference type="OMA" id="ATMSEFI"/>
<dbReference type="GeneID" id="18830071"/>
<organism evidence="20 21">
    <name type="scientific">Agaricus bisporus var. burnettii (strain JB137-S8 / ATCC MYA-4627 / FGSC 10392)</name>
    <name type="common">White button mushroom</name>
    <dbReference type="NCBI Taxonomy" id="597362"/>
    <lineage>
        <taxon>Eukaryota</taxon>
        <taxon>Fungi</taxon>
        <taxon>Dikarya</taxon>
        <taxon>Basidiomycota</taxon>
        <taxon>Agaricomycotina</taxon>
        <taxon>Agaricomycetes</taxon>
        <taxon>Agaricomycetidae</taxon>
        <taxon>Agaricales</taxon>
        <taxon>Agaricineae</taxon>
        <taxon>Agaricaceae</taxon>
        <taxon>Agaricus</taxon>
    </lineage>
</organism>
<evidence type="ECO:0000256" key="16">
    <source>
        <dbReference type="ARBA" id="ARBA00046293"/>
    </source>
</evidence>
<evidence type="ECO:0000256" key="7">
    <source>
        <dbReference type="ARBA" id="ARBA00022989"/>
    </source>
</evidence>
<dbReference type="GO" id="GO:0005829">
    <property type="term" value="C:cytosol"/>
    <property type="evidence" value="ECO:0007669"/>
    <property type="project" value="GOC"/>
</dbReference>
<comment type="subcellular location">
    <subcellularLocation>
        <location evidence="1">Golgi apparatus</location>
        <location evidence="1">trans-Golgi network membrane</location>
    </subcellularLocation>
    <subcellularLocation>
        <location evidence="16">Prevacuolar compartment membrane</location>
    </subcellularLocation>
</comment>
<name>K5W3V1_AGABU</name>
<dbReference type="GO" id="GO:0006623">
    <property type="term" value="P:protein targeting to vacuole"/>
    <property type="evidence" value="ECO:0007669"/>
    <property type="project" value="TreeGrafter"/>
</dbReference>
<dbReference type="Gene3D" id="2.10.70.80">
    <property type="match status" value="2"/>
</dbReference>
<evidence type="ECO:0000256" key="11">
    <source>
        <dbReference type="ARBA" id="ARBA00023180"/>
    </source>
</evidence>
<accession>K5W3V1</accession>
<dbReference type="SUPFAM" id="SSF50939">
    <property type="entry name" value="Sialidases"/>
    <property type="match status" value="1"/>
</dbReference>
<evidence type="ECO:0000256" key="9">
    <source>
        <dbReference type="ARBA" id="ARBA00023136"/>
    </source>
</evidence>
<dbReference type="InterPro" id="IPR050310">
    <property type="entry name" value="VPS10-sortilin"/>
</dbReference>
<dbReference type="GO" id="GO:0005794">
    <property type="term" value="C:Golgi apparatus"/>
    <property type="evidence" value="ECO:0007669"/>
    <property type="project" value="UniProtKB-SubCell"/>
</dbReference>
<feature type="domain" description="VPS10" evidence="19">
    <location>
        <begin position="46"/>
        <end position="690"/>
    </location>
</feature>
<evidence type="ECO:0000256" key="12">
    <source>
        <dbReference type="ARBA" id="ARBA00025569"/>
    </source>
</evidence>
<comment type="function">
    <text evidence="12">Functions as a sorting receptor in the Golgi compartment required for the intracellular sorting and delivery of soluble vacuolar proteins, like carboxypeptidase Y (CPY) and proteinase A. Executes multiple rounds of sorting by cycling between the late Golgi and a prevacuolar endosome-like compartment.</text>
</comment>
<keyword evidence="21" id="KW-1185">Reference proteome</keyword>
<dbReference type="FunFam" id="2.10.70.80:FF:000001">
    <property type="entry name" value="Sortilin-related VPS10 domain-containing receptor 1"/>
    <property type="match status" value="1"/>
</dbReference>
<feature type="domain" description="VPS10" evidence="19">
    <location>
        <begin position="716"/>
        <end position="1353"/>
    </location>
</feature>
<dbReference type="InterPro" id="IPR031778">
    <property type="entry name" value="Sortilin_N"/>
</dbReference>
<dbReference type="KEGG" id="abp:AGABI1DRAFT54251"/>
<keyword evidence="5 18" id="KW-0732">Signal</keyword>
<evidence type="ECO:0000259" key="19">
    <source>
        <dbReference type="SMART" id="SM00602"/>
    </source>
</evidence>
<evidence type="ECO:0000256" key="18">
    <source>
        <dbReference type="SAM" id="SignalP"/>
    </source>
</evidence>
<dbReference type="FunFam" id="3.30.60.270:FF:000005">
    <property type="entry name" value="Sortilin"/>
    <property type="match status" value="1"/>
</dbReference>
<dbReference type="InterPro" id="IPR015943">
    <property type="entry name" value="WD40/YVTN_repeat-like_dom_sf"/>
</dbReference>
<evidence type="ECO:0000256" key="1">
    <source>
        <dbReference type="ARBA" id="ARBA00004198"/>
    </source>
</evidence>
<dbReference type="GO" id="GO:0016020">
    <property type="term" value="C:membrane"/>
    <property type="evidence" value="ECO:0007669"/>
    <property type="project" value="InterPro"/>
</dbReference>
<keyword evidence="8" id="KW-0333">Golgi apparatus</keyword>
<evidence type="ECO:0000256" key="15">
    <source>
        <dbReference type="ARBA" id="ARBA00031902"/>
    </source>
</evidence>
<keyword evidence="7 17" id="KW-1133">Transmembrane helix</keyword>
<evidence type="ECO:0000256" key="5">
    <source>
        <dbReference type="ARBA" id="ARBA00022729"/>
    </source>
</evidence>
<evidence type="ECO:0000256" key="17">
    <source>
        <dbReference type="SAM" id="Phobius"/>
    </source>
</evidence>
<dbReference type="FunCoup" id="K5W3V1">
    <property type="interactions" value="118"/>
</dbReference>
<feature type="chain" id="PRO_5003885385" description="Vacuolar protein sorting/targeting protein 10" evidence="18">
    <location>
        <begin position="21"/>
        <end position="1460"/>
    </location>
</feature>
<dbReference type="InterPro" id="IPR036278">
    <property type="entry name" value="Sialidase_sf"/>
</dbReference>
<evidence type="ECO:0000256" key="2">
    <source>
        <dbReference type="ARBA" id="ARBA00008251"/>
    </source>
</evidence>
<evidence type="ECO:0000256" key="6">
    <source>
        <dbReference type="ARBA" id="ARBA00022737"/>
    </source>
</evidence>
<evidence type="ECO:0000256" key="13">
    <source>
        <dbReference type="ARBA" id="ARBA00031250"/>
    </source>
</evidence>
<dbReference type="GO" id="GO:0006896">
    <property type="term" value="P:Golgi to vacuole transport"/>
    <property type="evidence" value="ECO:0007669"/>
    <property type="project" value="TreeGrafter"/>
</dbReference>
<dbReference type="HOGENOM" id="CLU_000700_0_0_1"/>